<dbReference type="AlphaFoldDB" id="A0A5J4TRF4"/>
<evidence type="ECO:0000256" key="1">
    <source>
        <dbReference type="SAM" id="MobiDB-lite"/>
    </source>
</evidence>
<sequence length="251" mass="28382">DSFGHSPNNVYNGVAILKTAKERMQRRFNFANKRPSSRDQYQTQNYANLVPQNPLQATAQQQPTFVDAFRQNLEIDPLDPDKTIATPEEVPPNAITAAQELLAGLSGQITSQIDFYAEEPSEGQVVEIRQRERAATDLVMRRKPPKHNNLHAQPIHAFDQVLADLETKLLQQYRLLQGTLILIVKRDQLTTLKFNLCTFISIYDTIYKEIYNASANGHDRTREPTESTTVTSNSSRVQQLDAEIVTSTTPD</sequence>
<organism evidence="2 3">
    <name type="scientific">Streblomastix strix</name>
    <dbReference type="NCBI Taxonomy" id="222440"/>
    <lineage>
        <taxon>Eukaryota</taxon>
        <taxon>Metamonada</taxon>
        <taxon>Preaxostyla</taxon>
        <taxon>Oxymonadida</taxon>
        <taxon>Streblomastigidae</taxon>
        <taxon>Streblomastix</taxon>
    </lineage>
</organism>
<feature type="compositionally biased region" description="Polar residues" evidence="1">
    <location>
        <begin position="226"/>
        <end position="238"/>
    </location>
</feature>
<accession>A0A5J4TRF4</accession>
<dbReference type="Proteomes" id="UP000324800">
    <property type="component" value="Unassembled WGS sequence"/>
</dbReference>
<dbReference type="EMBL" id="SNRW01026785">
    <property type="protein sequence ID" value="KAA6360550.1"/>
    <property type="molecule type" value="Genomic_DNA"/>
</dbReference>
<protein>
    <submittedName>
        <fullName evidence="2">Uncharacterized protein</fullName>
    </submittedName>
</protein>
<proteinExistence type="predicted"/>
<feature type="region of interest" description="Disordered" evidence="1">
    <location>
        <begin position="217"/>
        <end position="251"/>
    </location>
</feature>
<feature type="non-terminal residue" evidence="2">
    <location>
        <position position="1"/>
    </location>
</feature>
<evidence type="ECO:0000313" key="2">
    <source>
        <dbReference type="EMBL" id="KAA6360550.1"/>
    </source>
</evidence>
<gene>
    <name evidence="2" type="ORF">EZS28_043922</name>
</gene>
<evidence type="ECO:0000313" key="3">
    <source>
        <dbReference type="Proteomes" id="UP000324800"/>
    </source>
</evidence>
<name>A0A5J4TRF4_9EUKA</name>
<comment type="caution">
    <text evidence="2">The sequence shown here is derived from an EMBL/GenBank/DDBJ whole genome shotgun (WGS) entry which is preliminary data.</text>
</comment>
<reference evidence="2 3" key="1">
    <citation type="submission" date="2019-03" db="EMBL/GenBank/DDBJ databases">
        <title>Single cell metagenomics reveals metabolic interactions within the superorganism composed of flagellate Streblomastix strix and complex community of Bacteroidetes bacteria on its surface.</title>
        <authorList>
            <person name="Treitli S.C."/>
            <person name="Kolisko M."/>
            <person name="Husnik F."/>
            <person name="Keeling P."/>
            <person name="Hampl V."/>
        </authorList>
    </citation>
    <scope>NUCLEOTIDE SEQUENCE [LARGE SCALE GENOMIC DNA]</scope>
    <source>
        <strain evidence="2">ST1C</strain>
    </source>
</reference>